<evidence type="ECO:0000313" key="2">
    <source>
        <dbReference type="EMBL" id="XCF11285.1"/>
    </source>
</evidence>
<dbReference type="InterPro" id="IPR029058">
    <property type="entry name" value="AB_hydrolase_fold"/>
</dbReference>
<dbReference type="GO" id="GO:0016020">
    <property type="term" value="C:membrane"/>
    <property type="evidence" value="ECO:0007669"/>
    <property type="project" value="TreeGrafter"/>
</dbReference>
<organism evidence="2">
    <name type="scientific">Sulfitobacter sp. TCYB15</name>
    <dbReference type="NCBI Taxonomy" id="3229275"/>
    <lineage>
        <taxon>Bacteria</taxon>
        <taxon>Pseudomonadati</taxon>
        <taxon>Pseudomonadota</taxon>
        <taxon>Alphaproteobacteria</taxon>
        <taxon>Rhodobacterales</taxon>
        <taxon>Roseobacteraceae</taxon>
        <taxon>Sulfitobacter</taxon>
    </lineage>
</organism>
<dbReference type="GO" id="GO:0047372">
    <property type="term" value="F:monoacylglycerol lipase activity"/>
    <property type="evidence" value="ECO:0007669"/>
    <property type="project" value="TreeGrafter"/>
</dbReference>
<evidence type="ECO:0000259" key="1">
    <source>
        <dbReference type="Pfam" id="PF00561"/>
    </source>
</evidence>
<dbReference type="InterPro" id="IPR000639">
    <property type="entry name" value="Epox_hydrolase-like"/>
</dbReference>
<dbReference type="InterPro" id="IPR050266">
    <property type="entry name" value="AB_hydrolase_sf"/>
</dbReference>
<dbReference type="InterPro" id="IPR000073">
    <property type="entry name" value="AB_hydrolase_1"/>
</dbReference>
<dbReference type="PANTHER" id="PTHR43798">
    <property type="entry name" value="MONOACYLGLYCEROL LIPASE"/>
    <property type="match status" value="1"/>
</dbReference>
<protein>
    <submittedName>
        <fullName evidence="2">Alpha/beta hydrolase</fullName>
    </submittedName>
</protein>
<gene>
    <name evidence="2" type="ORF">ABM428_05445</name>
</gene>
<dbReference type="GO" id="GO:0046464">
    <property type="term" value="P:acylglycerol catabolic process"/>
    <property type="evidence" value="ECO:0007669"/>
    <property type="project" value="TreeGrafter"/>
</dbReference>
<dbReference type="SUPFAM" id="SSF53474">
    <property type="entry name" value="alpha/beta-Hydrolases"/>
    <property type="match status" value="1"/>
</dbReference>
<accession>A0AAU8C5B1</accession>
<reference evidence="2" key="2">
    <citation type="submission" date="2024-06" db="EMBL/GenBank/DDBJ databases">
        <authorList>
            <person name="Deng Y."/>
        </authorList>
    </citation>
    <scope>NUCLEOTIDE SEQUENCE</scope>
    <source>
        <strain evidence="2">TCYB15</strain>
    </source>
</reference>
<reference evidence="2" key="1">
    <citation type="journal article" date="2020" name="Int. J. Syst. Evol. Microbiol.">
        <title>Notification of changes in taxonomic opinion previously published outside the IJSEM.</title>
        <authorList>
            <person name="Oren A."/>
            <person name="Garrity G."/>
        </authorList>
    </citation>
    <scope>NUCLEOTIDE SEQUENCE</scope>
    <source>
        <strain evidence="2">TCYB15</strain>
    </source>
</reference>
<dbReference type="Gene3D" id="3.40.50.1820">
    <property type="entry name" value="alpha/beta hydrolase"/>
    <property type="match status" value="1"/>
</dbReference>
<dbReference type="PANTHER" id="PTHR43798:SF33">
    <property type="entry name" value="HYDROLASE, PUTATIVE (AFU_ORTHOLOGUE AFUA_2G14860)-RELATED"/>
    <property type="match status" value="1"/>
</dbReference>
<dbReference type="PRINTS" id="PR00412">
    <property type="entry name" value="EPOXHYDRLASE"/>
</dbReference>
<dbReference type="EMBL" id="CP159193">
    <property type="protein sequence ID" value="XCF11285.1"/>
    <property type="molecule type" value="Genomic_DNA"/>
</dbReference>
<proteinExistence type="predicted"/>
<dbReference type="KEGG" id="suly:ABM428_05445"/>
<feature type="domain" description="AB hydrolase-1" evidence="1">
    <location>
        <begin position="30"/>
        <end position="279"/>
    </location>
</feature>
<keyword evidence="2" id="KW-0378">Hydrolase</keyword>
<name>A0AAU8C5B1_9RHOB</name>
<dbReference type="Pfam" id="PF00561">
    <property type="entry name" value="Abhydrolase_1"/>
    <property type="match status" value="1"/>
</dbReference>
<sequence length="295" mass="32494">MKNVETVSIAHLGGSEIGYCFGEDFDPSRPTLVMVNSFATSSQLYRPQFSDKALSKTANLVSFELYGHGKTRTRSEQFTYWDSAIANLQAMDKLNISSAFVLGTSQGGWVAARMAMLAPEKIKGIIPLGTSMDYESQQSQSLGCWNGSEFNSPLVDALADPVDESWAPADEFCDALLAAGFGPDVSDDERAFWHKTLKENYAGDDGRKRLRMCAINLRDRDGLYGRLDYVRCPVAWAHGTADQVYSVKNAELGVSKFTKSEDAKLTVVEGGQHFLSASHPEEVNELARSFISKWS</sequence>
<dbReference type="RefSeq" id="WP_340271162.1">
    <property type="nucleotide sequence ID" value="NZ_CP159193.1"/>
</dbReference>
<dbReference type="AlphaFoldDB" id="A0AAU8C5B1"/>